<dbReference type="EMBL" id="UGFC01000005">
    <property type="protein sequence ID" value="STM10733.1"/>
    <property type="molecule type" value="Genomic_DNA"/>
</dbReference>
<accession>A0A377D2N0</accession>
<dbReference type="GO" id="GO:0004252">
    <property type="term" value="F:serine-type endopeptidase activity"/>
    <property type="evidence" value="ECO:0007669"/>
    <property type="project" value="UniProtKB-EC"/>
</dbReference>
<keyword evidence="1" id="KW-0378">Hydrolase</keyword>
<sequence length="46" mass="4902">MAMTSLTLNSRKVFIVDGVAWKVRIDAGVAALDYRGMVKSGGTDSL</sequence>
<protein>
    <submittedName>
        <fullName evidence="1">ATP-dependent Clp protease proteolytic subunit (Endopeptidase Clp) of prophage</fullName>
        <ecNumber evidence="1">3.4.21.92</ecNumber>
    </submittedName>
</protein>
<dbReference type="GO" id="GO:0006508">
    <property type="term" value="P:proteolysis"/>
    <property type="evidence" value="ECO:0007669"/>
    <property type="project" value="UniProtKB-KW"/>
</dbReference>
<proteinExistence type="predicted"/>
<gene>
    <name evidence="1" type="ORF">NCTC7922_01369</name>
</gene>
<organism evidence="1 2">
    <name type="scientific">Escherichia coli</name>
    <dbReference type="NCBI Taxonomy" id="562"/>
    <lineage>
        <taxon>Bacteria</taxon>
        <taxon>Pseudomonadati</taxon>
        <taxon>Pseudomonadota</taxon>
        <taxon>Gammaproteobacteria</taxon>
        <taxon>Enterobacterales</taxon>
        <taxon>Enterobacteriaceae</taxon>
        <taxon>Escherichia</taxon>
    </lineage>
</organism>
<name>A0A377D2N0_ECOLX</name>
<evidence type="ECO:0000313" key="2">
    <source>
        <dbReference type="Proteomes" id="UP000254174"/>
    </source>
</evidence>
<dbReference type="Proteomes" id="UP000254174">
    <property type="component" value="Unassembled WGS sequence"/>
</dbReference>
<dbReference type="AlphaFoldDB" id="A0A377D2N0"/>
<evidence type="ECO:0000313" key="1">
    <source>
        <dbReference type="EMBL" id="STM10733.1"/>
    </source>
</evidence>
<dbReference type="EC" id="3.4.21.92" evidence="1"/>
<keyword evidence="1" id="KW-0645">Protease</keyword>
<reference evidence="1 2" key="1">
    <citation type="submission" date="2018-06" db="EMBL/GenBank/DDBJ databases">
        <authorList>
            <consortium name="Pathogen Informatics"/>
            <person name="Doyle S."/>
        </authorList>
    </citation>
    <scope>NUCLEOTIDE SEQUENCE [LARGE SCALE GENOMIC DNA]</scope>
    <source>
        <strain evidence="1 2">NCTC7922</strain>
    </source>
</reference>